<proteinExistence type="predicted"/>
<organism evidence="1 2">
    <name type="scientific">Novosphingobium aromaticivorans (strain ATCC 700278 / DSM 12444 / CCUG 56034 / CIP 105152 / NBRC 16084 / F199)</name>
    <dbReference type="NCBI Taxonomy" id="279238"/>
    <lineage>
        <taxon>Bacteria</taxon>
        <taxon>Pseudomonadati</taxon>
        <taxon>Pseudomonadota</taxon>
        <taxon>Alphaproteobacteria</taxon>
        <taxon>Sphingomonadales</taxon>
        <taxon>Sphingomonadaceae</taxon>
        <taxon>Novosphingobium</taxon>
    </lineage>
</organism>
<evidence type="ECO:0000313" key="1">
    <source>
        <dbReference type="EMBL" id="ABD27628.1"/>
    </source>
</evidence>
<dbReference type="KEGG" id="nar:Saro_3193"/>
<evidence type="ECO:0000313" key="2">
    <source>
        <dbReference type="Proteomes" id="UP000009134"/>
    </source>
</evidence>
<accession>Q2G3E5</accession>
<reference evidence="2" key="1">
    <citation type="submission" date="2006-01" db="EMBL/GenBank/DDBJ databases">
        <title>Complete sequence of Novosphingobium aromaticivorans DSM 12444.</title>
        <authorList>
            <consortium name="US DOE Joint Genome Institute"/>
            <person name="Copeland A."/>
            <person name="Lucas S."/>
            <person name="Lapidus A."/>
            <person name="Barry K."/>
            <person name="Detter J.C."/>
            <person name="Glavina T."/>
            <person name="Hammon N."/>
            <person name="Israni S."/>
            <person name="Pitluck S."/>
            <person name="Chain P."/>
            <person name="Malfatti S."/>
            <person name="Shin M."/>
            <person name="Vergez L."/>
            <person name="Schmutz J."/>
            <person name="Larimer F."/>
            <person name="Land M."/>
            <person name="Kyrpides N."/>
            <person name="Ivanova N."/>
            <person name="Fredrickson J."/>
            <person name="Balkwill D."/>
            <person name="Romine M.F."/>
            <person name="Richardson P."/>
        </authorList>
    </citation>
    <scope>NUCLEOTIDE SEQUENCE [LARGE SCALE GENOMIC DNA]</scope>
    <source>
        <strain evidence="2">ATCC 700278 / DSM 12444 / CCUG 56034 / CIP 105152 / NBRC 16084 / F199</strain>
    </source>
</reference>
<sequence length="113" mass="11850">MLSRLSLTLAGRLWAALLALTVLTHATAPFDAPMAVRSGSAFSAVTADLAVAPERRLQVQRAMLPVAPPPLVRLPEPESFVLAEQPRAWPPQAAPPVAAPLLLRPAPTGPPLA</sequence>
<dbReference type="HOGENOM" id="CLU_2130851_0_0_5"/>
<dbReference type="Proteomes" id="UP000009134">
    <property type="component" value="Chromosome"/>
</dbReference>
<keyword evidence="2" id="KW-1185">Reference proteome</keyword>
<gene>
    <name evidence="1" type="ordered locus">Saro_3193</name>
</gene>
<name>Q2G3E5_NOVAD</name>
<protein>
    <submittedName>
        <fullName evidence="1">Uncharacterized protein</fullName>
    </submittedName>
</protein>
<dbReference type="STRING" id="279238.Saro_3193"/>
<dbReference type="EMBL" id="CP000248">
    <property type="protein sequence ID" value="ABD27628.1"/>
    <property type="molecule type" value="Genomic_DNA"/>
</dbReference>
<dbReference type="AlphaFoldDB" id="Q2G3E5"/>